<feature type="compositionally biased region" description="Basic residues" evidence="3">
    <location>
        <begin position="15"/>
        <end position="26"/>
    </location>
</feature>
<keyword evidence="1 2" id="KW-0802">TPR repeat</keyword>
<feature type="region of interest" description="Disordered" evidence="3">
    <location>
        <begin position="1"/>
        <end position="26"/>
    </location>
</feature>
<gene>
    <name evidence="4" type="ORF">BN9_061770</name>
</gene>
<sequence length="629" mass="71462">MKHERRYSPRDTPKKRLHAASPHKAHPVSVSSFAPIDTLQQMISLLAQNLFDSAQIIGDFLLAYALKTADSPISSKDSFLASYDVTLMSKHLLPENSGNCMMAWTPESLPRHFHVTVLYFYAEVLTHKREWLRAKRHYQRALEVLVSCEFATGTQLQARTERERLKFKMTKCMVELGENQKAIQAVSEIPIEFRNLEMHIMLGSLYRSSGLFHKAKEYYQAALCQNPYAFEATIALAEIDGSSASMSKEEKILPIENFYLSTYTIDPTQSESDIDNLGWLHTLALAHLASERGQFQLALTNLDLLEEWFPENLHCTLYRGKLEMDRDLLFQAYSAFGKARQIDDMNLAFMDHYAKSLRRNDAKVQLCNLVQDLFQISDEHAIPWLAAAYYSELKQELDTALHFSERAILIDSQYFEAHLFRGTLQLQLNRAEEAIFSFTACCKLKKTLDAFAGMINSYCELCFKGSNRYKEALATAKSVVRLYPHNAQSFVLLGNVLMLRDENRSHARRAFQRALSLDNTNRNATFGIVELCIAEEDYTAALGRLHGMANESASEEIFLKLGNIYTLKKAFPEAMEQYNNALSINSFSSAAISALNRLDELMQTQNSDLPNILEQAIDSSNQGDSMDPS</sequence>
<dbReference type="PROSITE" id="PS50005">
    <property type="entry name" value="TPR"/>
    <property type="match status" value="2"/>
</dbReference>
<dbReference type="GO" id="GO:0016567">
    <property type="term" value="P:protein ubiquitination"/>
    <property type="evidence" value="ECO:0007669"/>
    <property type="project" value="TreeGrafter"/>
</dbReference>
<dbReference type="PANTHER" id="PTHR12558:SF36">
    <property type="entry name" value="ANAPHASE-PROMOTING COMPLEX SUBUNIT 7"/>
    <property type="match status" value="1"/>
</dbReference>
<name>A0A024GEK2_9STRA</name>
<dbReference type="InterPro" id="IPR011990">
    <property type="entry name" value="TPR-like_helical_dom_sf"/>
</dbReference>
<feature type="repeat" description="TPR" evidence="2">
    <location>
        <begin position="196"/>
        <end position="229"/>
    </location>
</feature>
<dbReference type="GO" id="GO:0051301">
    <property type="term" value="P:cell division"/>
    <property type="evidence" value="ECO:0007669"/>
    <property type="project" value="TreeGrafter"/>
</dbReference>
<dbReference type="AlphaFoldDB" id="A0A024GEK2"/>
<dbReference type="SUPFAM" id="SSF48452">
    <property type="entry name" value="TPR-like"/>
    <property type="match status" value="2"/>
</dbReference>
<dbReference type="Proteomes" id="UP000053237">
    <property type="component" value="Unassembled WGS sequence"/>
</dbReference>
<accession>A0A024GEK2</accession>
<dbReference type="GO" id="GO:0045842">
    <property type="term" value="P:positive regulation of mitotic metaphase/anaphase transition"/>
    <property type="evidence" value="ECO:0007669"/>
    <property type="project" value="TreeGrafter"/>
</dbReference>
<feature type="compositionally biased region" description="Basic and acidic residues" evidence="3">
    <location>
        <begin position="1"/>
        <end position="14"/>
    </location>
</feature>
<evidence type="ECO:0000256" key="3">
    <source>
        <dbReference type="SAM" id="MobiDB-lite"/>
    </source>
</evidence>
<dbReference type="InterPro" id="IPR019734">
    <property type="entry name" value="TPR_rpt"/>
</dbReference>
<keyword evidence="5" id="KW-1185">Reference proteome</keyword>
<evidence type="ECO:0000256" key="2">
    <source>
        <dbReference type="PROSITE-ProRule" id="PRU00339"/>
    </source>
</evidence>
<dbReference type="EMBL" id="CAIX01000095">
    <property type="protein sequence ID" value="CCI45304.1"/>
    <property type="molecule type" value="Genomic_DNA"/>
</dbReference>
<dbReference type="PANTHER" id="PTHR12558">
    <property type="entry name" value="CELL DIVISION CYCLE 16,23,27"/>
    <property type="match status" value="1"/>
</dbReference>
<dbReference type="Gene3D" id="1.25.40.10">
    <property type="entry name" value="Tetratricopeptide repeat domain"/>
    <property type="match status" value="4"/>
</dbReference>
<dbReference type="Pfam" id="PF13181">
    <property type="entry name" value="TPR_8"/>
    <property type="match status" value="2"/>
</dbReference>
<evidence type="ECO:0000313" key="4">
    <source>
        <dbReference type="EMBL" id="CCI45304.1"/>
    </source>
</evidence>
<dbReference type="OrthoDB" id="308440at2759"/>
<dbReference type="InParanoid" id="A0A024GEK2"/>
<feature type="repeat" description="TPR" evidence="2">
    <location>
        <begin position="555"/>
        <end position="588"/>
    </location>
</feature>
<protein>
    <submittedName>
        <fullName evidence="4">Uncharacterized protein</fullName>
    </submittedName>
</protein>
<dbReference type="STRING" id="65357.A0A024GEK2"/>
<organism evidence="4 5">
    <name type="scientific">Albugo candida</name>
    <dbReference type="NCBI Taxonomy" id="65357"/>
    <lineage>
        <taxon>Eukaryota</taxon>
        <taxon>Sar</taxon>
        <taxon>Stramenopiles</taxon>
        <taxon>Oomycota</taxon>
        <taxon>Peronosporomycetes</taxon>
        <taxon>Albuginales</taxon>
        <taxon>Albuginaceae</taxon>
        <taxon>Albugo</taxon>
    </lineage>
</organism>
<evidence type="ECO:0000313" key="5">
    <source>
        <dbReference type="Proteomes" id="UP000053237"/>
    </source>
</evidence>
<reference evidence="4 5" key="1">
    <citation type="submission" date="2012-05" db="EMBL/GenBank/DDBJ databases">
        <title>Recombination and specialization in a pathogen metapopulation.</title>
        <authorList>
            <person name="Gardiner A."/>
            <person name="Kemen E."/>
            <person name="Schultz-Larsen T."/>
            <person name="MacLean D."/>
            <person name="Van Oosterhout C."/>
            <person name="Jones J.D.G."/>
        </authorList>
    </citation>
    <scope>NUCLEOTIDE SEQUENCE [LARGE SCALE GENOMIC DNA]</scope>
    <source>
        <strain evidence="4 5">Ac Nc2</strain>
    </source>
</reference>
<evidence type="ECO:0000256" key="1">
    <source>
        <dbReference type="ARBA" id="ARBA00022803"/>
    </source>
</evidence>
<dbReference type="SMART" id="SM00028">
    <property type="entry name" value="TPR"/>
    <property type="match status" value="7"/>
</dbReference>
<dbReference type="GO" id="GO:0005680">
    <property type="term" value="C:anaphase-promoting complex"/>
    <property type="evidence" value="ECO:0007669"/>
    <property type="project" value="TreeGrafter"/>
</dbReference>
<proteinExistence type="predicted"/>
<comment type="caution">
    <text evidence="4">The sequence shown here is derived from an EMBL/GenBank/DDBJ whole genome shotgun (WGS) entry which is preliminary data.</text>
</comment>